<feature type="non-terminal residue" evidence="1">
    <location>
        <position position="1"/>
    </location>
</feature>
<reference evidence="1" key="1">
    <citation type="journal article" date="2023" name="Mol. Biol. Evol.">
        <title>Third-Generation Sequencing Reveals the Adaptive Role of the Epigenome in Three Deep-Sea Polychaetes.</title>
        <authorList>
            <person name="Perez M."/>
            <person name="Aroh O."/>
            <person name="Sun Y."/>
            <person name="Lan Y."/>
            <person name="Juniper S.K."/>
            <person name="Young C.R."/>
            <person name="Angers B."/>
            <person name="Qian P.Y."/>
        </authorList>
    </citation>
    <scope>NUCLEOTIDE SEQUENCE</scope>
    <source>
        <strain evidence="1">P08H-3</strain>
    </source>
</reference>
<evidence type="ECO:0000313" key="1">
    <source>
        <dbReference type="EMBL" id="KAK2146903.1"/>
    </source>
</evidence>
<protein>
    <submittedName>
        <fullName evidence="1">Uncharacterized protein</fullName>
    </submittedName>
</protein>
<organism evidence="1 2">
    <name type="scientific">Paralvinella palmiformis</name>
    <dbReference type="NCBI Taxonomy" id="53620"/>
    <lineage>
        <taxon>Eukaryota</taxon>
        <taxon>Metazoa</taxon>
        <taxon>Spiralia</taxon>
        <taxon>Lophotrochozoa</taxon>
        <taxon>Annelida</taxon>
        <taxon>Polychaeta</taxon>
        <taxon>Sedentaria</taxon>
        <taxon>Canalipalpata</taxon>
        <taxon>Terebellida</taxon>
        <taxon>Terebelliformia</taxon>
        <taxon>Alvinellidae</taxon>
        <taxon>Paralvinella</taxon>
    </lineage>
</organism>
<dbReference type="AlphaFoldDB" id="A0AAD9MWP2"/>
<sequence>MVNNQPQGVQNLKVTILERQAVHILDQYTDRETRKANIIIQNLPESKQDTASNKTVEDIERVEDMLYRGINVDGVKITKLIRLGKVENLILMYTNADILTNKMIELQINAIERKADLIGITEISPKYTNEVL</sequence>
<dbReference type="EMBL" id="JAODUP010000579">
    <property type="protein sequence ID" value="KAK2146903.1"/>
    <property type="molecule type" value="Genomic_DNA"/>
</dbReference>
<comment type="caution">
    <text evidence="1">The sequence shown here is derived from an EMBL/GenBank/DDBJ whole genome shotgun (WGS) entry which is preliminary data.</text>
</comment>
<gene>
    <name evidence="1" type="ORF">LSH36_579g01001</name>
</gene>
<proteinExistence type="predicted"/>
<evidence type="ECO:0000313" key="2">
    <source>
        <dbReference type="Proteomes" id="UP001208570"/>
    </source>
</evidence>
<dbReference type="Proteomes" id="UP001208570">
    <property type="component" value="Unassembled WGS sequence"/>
</dbReference>
<keyword evidence="2" id="KW-1185">Reference proteome</keyword>
<name>A0AAD9MWP2_9ANNE</name>
<accession>A0AAD9MWP2</accession>